<dbReference type="CDD" id="cd02440">
    <property type="entry name" value="AdoMet_MTases"/>
    <property type="match status" value="1"/>
</dbReference>
<comment type="caution">
    <text evidence="5">The sequence shown here is derived from an EMBL/GenBank/DDBJ whole genome shotgun (WGS) entry which is preliminary data.</text>
</comment>
<dbReference type="EMBL" id="NMUQ01000003">
    <property type="protein sequence ID" value="OXM13467.1"/>
    <property type="molecule type" value="Genomic_DNA"/>
</dbReference>
<dbReference type="PANTHER" id="PTHR44942:SF4">
    <property type="entry name" value="METHYLTRANSFERASE TYPE 11 DOMAIN-CONTAINING PROTEIN"/>
    <property type="match status" value="1"/>
</dbReference>
<evidence type="ECO:0000256" key="3">
    <source>
        <dbReference type="ARBA" id="ARBA00022679"/>
    </source>
</evidence>
<dbReference type="GO" id="GO:0032259">
    <property type="term" value="P:methylation"/>
    <property type="evidence" value="ECO:0007669"/>
    <property type="project" value="UniProtKB-KW"/>
</dbReference>
<dbReference type="InterPro" id="IPR051052">
    <property type="entry name" value="Diverse_substrate_MTase"/>
</dbReference>
<evidence type="ECO:0000256" key="1">
    <source>
        <dbReference type="ARBA" id="ARBA00008361"/>
    </source>
</evidence>
<dbReference type="GO" id="GO:0008757">
    <property type="term" value="F:S-adenosylmethionine-dependent methyltransferase activity"/>
    <property type="evidence" value="ECO:0007669"/>
    <property type="project" value="InterPro"/>
</dbReference>
<dbReference type="Proteomes" id="UP000215145">
    <property type="component" value="Unassembled WGS sequence"/>
</dbReference>
<accession>A0A229NU48</accession>
<proteinExistence type="inferred from homology"/>
<dbReference type="Gene3D" id="3.40.50.150">
    <property type="entry name" value="Vaccinia Virus protein VP39"/>
    <property type="match status" value="1"/>
</dbReference>
<evidence type="ECO:0000313" key="6">
    <source>
        <dbReference type="Proteomes" id="UP000215145"/>
    </source>
</evidence>
<comment type="similarity">
    <text evidence="1">Belongs to the methyltransferase superfamily.</text>
</comment>
<gene>
    <name evidence="5" type="ORF">CGZ75_20715</name>
</gene>
<evidence type="ECO:0000259" key="4">
    <source>
        <dbReference type="Pfam" id="PF08241"/>
    </source>
</evidence>
<keyword evidence="3 5" id="KW-0808">Transferase</keyword>
<dbReference type="SUPFAM" id="SSF53335">
    <property type="entry name" value="S-adenosyl-L-methionine-dependent methyltransferases"/>
    <property type="match status" value="1"/>
</dbReference>
<dbReference type="AlphaFoldDB" id="A0A229NU48"/>
<protein>
    <submittedName>
        <fullName evidence="5">SAM-dependent methyltransferase</fullName>
    </submittedName>
</protein>
<dbReference type="RefSeq" id="WP_089526172.1">
    <property type="nucleotide sequence ID" value="NZ_NMUQ01000003.1"/>
</dbReference>
<dbReference type="Pfam" id="PF08241">
    <property type="entry name" value="Methyltransf_11"/>
    <property type="match status" value="1"/>
</dbReference>
<organism evidence="5 6">
    <name type="scientific">Paenibacillus herberti</name>
    <dbReference type="NCBI Taxonomy" id="1619309"/>
    <lineage>
        <taxon>Bacteria</taxon>
        <taxon>Bacillati</taxon>
        <taxon>Bacillota</taxon>
        <taxon>Bacilli</taxon>
        <taxon>Bacillales</taxon>
        <taxon>Paenibacillaceae</taxon>
        <taxon>Paenibacillus</taxon>
    </lineage>
</organism>
<keyword evidence="2 5" id="KW-0489">Methyltransferase</keyword>
<evidence type="ECO:0000313" key="5">
    <source>
        <dbReference type="EMBL" id="OXM13467.1"/>
    </source>
</evidence>
<dbReference type="InterPro" id="IPR029063">
    <property type="entry name" value="SAM-dependent_MTases_sf"/>
</dbReference>
<sequence length="251" mass="28224">MDNKERFSSRVEDYVKYRPSYPAEVLDEIMAQGELVAESAVADIGAGTGIFSGLLMEQGLRVMAIEPNADMARAAWAQHGPNDLFGIMLAPAEETGISSHSMDAVVCAQSFHWFDAEAARVEFARILKPDKRVFLVWNTRLLSGSPFLEQYEELLHRLGTDYGSVNHRNVNGDKLESFFREGTMTLKTFPNSQLFDFDGVKGRLLSSSYAPQPGHPKYEQMLEELRRIFDETQTDGTVSFDYETELYSGLV</sequence>
<dbReference type="OrthoDB" id="9797252at2"/>
<dbReference type="PANTHER" id="PTHR44942">
    <property type="entry name" value="METHYLTRANSF_11 DOMAIN-CONTAINING PROTEIN"/>
    <property type="match status" value="1"/>
</dbReference>
<dbReference type="InterPro" id="IPR013216">
    <property type="entry name" value="Methyltransf_11"/>
</dbReference>
<feature type="domain" description="Methyltransferase type 11" evidence="4">
    <location>
        <begin position="43"/>
        <end position="134"/>
    </location>
</feature>
<keyword evidence="6" id="KW-1185">Reference proteome</keyword>
<evidence type="ECO:0000256" key="2">
    <source>
        <dbReference type="ARBA" id="ARBA00022603"/>
    </source>
</evidence>
<name>A0A229NU48_9BACL</name>
<reference evidence="5 6" key="1">
    <citation type="submission" date="2017-07" db="EMBL/GenBank/DDBJ databases">
        <title>Paenibacillus herberti R33 genome sequencing and assembly.</title>
        <authorList>
            <person name="Su W."/>
        </authorList>
    </citation>
    <scope>NUCLEOTIDE SEQUENCE [LARGE SCALE GENOMIC DNA]</scope>
    <source>
        <strain evidence="5 6">R33</strain>
    </source>
</reference>